<dbReference type="InterPro" id="IPR007472">
    <property type="entry name" value="N-end_Aminoacyl_Trfase_C"/>
</dbReference>
<dbReference type="SUPFAM" id="SSF55729">
    <property type="entry name" value="Acyl-CoA N-acyltransferases (Nat)"/>
    <property type="match status" value="1"/>
</dbReference>
<dbReference type="Pfam" id="PF04377">
    <property type="entry name" value="ATE_C"/>
    <property type="match status" value="1"/>
</dbReference>
<evidence type="ECO:0000313" key="7">
    <source>
        <dbReference type="EMBL" id="ELY20688.1"/>
    </source>
</evidence>
<dbReference type="NCBIfam" id="NF002346">
    <property type="entry name" value="PRK01305.2-3"/>
    <property type="match status" value="1"/>
</dbReference>
<dbReference type="GO" id="GO:0004057">
    <property type="term" value="F:arginyl-tRNA--protein transferase activity"/>
    <property type="evidence" value="ECO:0007669"/>
    <property type="project" value="InterPro"/>
</dbReference>
<dbReference type="InterPro" id="IPR017138">
    <property type="entry name" value="Asp_Glu_LeuTrfase"/>
</dbReference>
<name>L9U8W5_9GAMM</name>
<evidence type="ECO:0000259" key="6">
    <source>
        <dbReference type="Pfam" id="PF04377"/>
    </source>
</evidence>
<dbReference type="PIRSF" id="PIRSF037208">
    <property type="entry name" value="ATE_pro_prd"/>
    <property type="match status" value="1"/>
</dbReference>
<evidence type="ECO:0000256" key="2">
    <source>
        <dbReference type="ARBA" id="ARBA00022679"/>
    </source>
</evidence>
<dbReference type="Pfam" id="PF04376">
    <property type="entry name" value="ATE_N"/>
    <property type="match status" value="1"/>
</dbReference>
<comment type="caution">
    <text evidence="7">The sequence shown here is derived from an EMBL/GenBank/DDBJ whole genome shotgun (WGS) entry which is preliminary data.</text>
</comment>
<evidence type="ECO:0000313" key="8">
    <source>
        <dbReference type="Proteomes" id="UP000011651"/>
    </source>
</evidence>
<feature type="domain" description="N-end rule aminoacyl transferase C-terminal" evidence="6">
    <location>
        <begin position="129"/>
        <end position="252"/>
    </location>
</feature>
<dbReference type="NCBIfam" id="NF002341">
    <property type="entry name" value="PRK01305.1-1"/>
    <property type="match status" value="1"/>
</dbReference>
<keyword evidence="2 4" id="KW-0808">Transferase</keyword>
<dbReference type="AlphaFoldDB" id="L9U8W5"/>
<sequence>MTNLFCSNHFFTTRRQAVSSNTPRRPVRDLRFFLTVPHACSYLPGKEATTLFLDPQESPVPGVYDSLALLGFRRSGRHLYRPHCEGCNACRSVRIPVDQFAANRTQRKIWRRNADISIRIVPAHFASTHYSLYANYIRQRHADGDMFPPSREQYRTFLTLDESYAHLMEMYLDEELVGVAAFDQLEHGLSAIYTFFAVSETLDKRSLGTFAILQLIELSREKALPHLYLGYWIEECRKMRYKQAFAPLEILDGRHWRPLIR</sequence>
<dbReference type="PANTHER" id="PTHR21367">
    <property type="entry name" value="ARGININE-TRNA-PROTEIN TRANSFERASE 1"/>
    <property type="match status" value="1"/>
</dbReference>
<comment type="subcellular location">
    <subcellularLocation>
        <location evidence="4">Cytoplasm</location>
    </subcellularLocation>
</comment>
<dbReference type="EMBL" id="AOPO01000013">
    <property type="protein sequence ID" value="ELY20688.1"/>
    <property type="molecule type" value="Genomic_DNA"/>
</dbReference>
<dbReference type="GO" id="GO:0005737">
    <property type="term" value="C:cytoplasm"/>
    <property type="evidence" value="ECO:0007669"/>
    <property type="project" value="UniProtKB-SubCell"/>
</dbReference>
<protein>
    <recommendedName>
        <fullName evidence="4">Aspartate/glutamate leucyltransferase</fullName>
        <ecNumber evidence="4">2.3.2.29</ecNumber>
    </recommendedName>
</protein>
<dbReference type="GO" id="GO:0008914">
    <property type="term" value="F:leucyl-tRNA--protein transferase activity"/>
    <property type="evidence" value="ECO:0007669"/>
    <property type="project" value="UniProtKB-UniRule"/>
</dbReference>
<accession>L9U8W5</accession>
<evidence type="ECO:0000256" key="1">
    <source>
        <dbReference type="ARBA" id="ARBA00022490"/>
    </source>
</evidence>
<dbReference type="PATRIC" id="fig|1204738.3.peg.3821"/>
<dbReference type="Proteomes" id="UP000011651">
    <property type="component" value="Unassembled WGS sequence"/>
</dbReference>
<keyword evidence="1 4" id="KW-0963">Cytoplasm</keyword>
<dbReference type="PANTHER" id="PTHR21367:SF1">
    <property type="entry name" value="ARGINYL-TRNA--PROTEIN TRANSFERASE 1"/>
    <property type="match status" value="1"/>
</dbReference>
<proteinExistence type="inferred from homology"/>
<dbReference type="InterPro" id="IPR016181">
    <property type="entry name" value="Acyl_CoA_acyltransferase"/>
</dbReference>
<dbReference type="GO" id="GO:0071596">
    <property type="term" value="P:ubiquitin-dependent protein catabolic process via the N-end rule pathway"/>
    <property type="evidence" value="ECO:0007669"/>
    <property type="project" value="InterPro"/>
</dbReference>
<comment type="catalytic activity">
    <reaction evidence="4">
        <text>N-terminal L-glutamyl-[protein] + L-leucyl-tRNA(Leu) = N-terminal L-leucyl-L-glutamyl-[protein] + tRNA(Leu) + H(+)</text>
        <dbReference type="Rhea" id="RHEA:50412"/>
        <dbReference type="Rhea" id="RHEA-COMP:9613"/>
        <dbReference type="Rhea" id="RHEA-COMP:9622"/>
        <dbReference type="Rhea" id="RHEA-COMP:12664"/>
        <dbReference type="Rhea" id="RHEA-COMP:12668"/>
        <dbReference type="ChEBI" id="CHEBI:15378"/>
        <dbReference type="ChEBI" id="CHEBI:64721"/>
        <dbReference type="ChEBI" id="CHEBI:78442"/>
        <dbReference type="ChEBI" id="CHEBI:78494"/>
        <dbReference type="ChEBI" id="CHEBI:133041"/>
        <dbReference type="EC" id="2.3.2.29"/>
    </reaction>
</comment>
<comment type="catalytic activity">
    <reaction evidence="4">
        <text>N-terminal L-aspartyl-[protein] + L-leucyl-tRNA(Leu) = N-terminal L-leucyl-L-aspartyl-[protein] + tRNA(Leu) + H(+)</text>
        <dbReference type="Rhea" id="RHEA:50420"/>
        <dbReference type="Rhea" id="RHEA-COMP:9613"/>
        <dbReference type="Rhea" id="RHEA-COMP:9622"/>
        <dbReference type="Rhea" id="RHEA-COMP:12669"/>
        <dbReference type="Rhea" id="RHEA-COMP:12674"/>
        <dbReference type="ChEBI" id="CHEBI:15378"/>
        <dbReference type="ChEBI" id="CHEBI:64720"/>
        <dbReference type="ChEBI" id="CHEBI:78442"/>
        <dbReference type="ChEBI" id="CHEBI:78494"/>
        <dbReference type="ChEBI" id="CHEBI:133042"/>
        <dbReference type="EC" id="2.3.2.29"/>
    </reaction>
</comment>
<reference evidence="7 8" key="1">
    <citation type="journal article" date="2013" name="Genome Announc.">
        <title>Draft Genome of the Marine Gammaproteobacterium Halomonas titanicae.</title>
        <authorList>
            <person name="Sanchez-Porro C."/>
            <person name="de la Haba R.R."/>
            <person name="Cruz-Hernandez N."/>
            <person name="Gonzalez J.M."/>
            <person name="Reyes-Guirao C."/>
            <person name="Navarro-Sampedro L."/>
            <person name="Carballo M."/>
            <person name="Ventosa A."/>
        </authorList>
    </citation>
    <scope>NUCLEOTIDE SEQUENCE [LARGE SCALE GENOMIC DNA]</scope>
    <source>
        <strain evidence="7 8">BH1</strain>
    </source>
</reference>
<keyword evidence="3 4" id="KW-0012">Acyltransferase</keyword>
<evidence type="ECO:0000256" key="3">
    <source>
        <dbReference type="ARBA" id="ARBA00023315"/>
    </source>
</evidence>
<dbReference type="InterPro" id="IPR007471">
    <property type="entry name" value="N-end_Aminoacyl_Trfase_N"/>
</dbReference>
<feature type="domain" description="N-end aminoacyl transferase N-terminal" evidence="5">
    <location>
        <begin position="38"/>
        <end position="108"/>
    </location>
</feature>
<dbReference type="InterPro" id="IPR030700">
    <property type="entry name" value="N-end_Aminoacyl_Trfase"/>
</dbReference>
<comment type="similarity">
    <text evidence="4">Belongs to the R-transferase family. Bpt subfamily.</text>
</comment>
<comment type="function">
    <text evidence="4">Functions in the N-end rule pathway of protein degradation where it conjugates Leu from its aminoacyl-tRNA to the N-termini of proteins containing an N-terminal aspartate or glutamate.</text>
</comment>
<evidence type="ECO:0000259" key="5">
    <source>
        <dbReference type="Pfam" id="PF04376"/>
    </source>
</evidence>
<evidence type="ECO:0000256" key="4">
    <source>
        <dbReference type="HAMAP-Rule" id="MF_00689"/>
    </source>
</evidence>
<gene>
    <name evidence="4" type="primary">bpt</name>
    <name evidence="7" type="ORF">HALTITAN_2525</name>
</gene>
<organism evidence="7 8">
    <name type="scientific">Vreelandella titanicae BH1</name>
    <dbReference type="NCBI Taxonomy" id="1204738"/>
    <lineage>
        <taxon>Bacteria</taxon>
        <taxon>Pseudomonadati</taxon>
        <taxon>Pseudomonadota</taxon>
        <taxon>Gammaproteobacteria</taxon>
        <taxon>Oceanospirillales</taxon>
        <taxon>Halomonadaceae</taxon>
        <taxon>Vreelandella</taxon>
    </lineage>
</organism>
<dbReference type="HAMAP" id="MF_00689">
    <property type="entry name" value="Bpt"/>
    <property type="match status" value="1"/>
</dbReference>
<dbReference type="NCBIfam" id="NF002342">
    <property type="entry name" value="PRK01305.1-3"/>
    <property type="match status" value="1"/>
</dbReference>
<dbReference type="EC" id="2.3.2.29" evidence="4"/>